<dbReference type="AlphaFoldDB" id="A0A926QIE7"/>
<proteinExistence type="predicted"/>
<reference evidence="2" key="1">
    <citation type="submission" date="2020-09" db="EMBL/GenBank/DDBJ databases">
        <title>Draft Genome Sequence of Paenibacillus sp. WST5.</title>
        <authorList>
            <person name="Bao Z."/>
        </authorList>
    </citation>
    <scope>NUCLEOTIDE SEQUENCE</scope>
    <source>
        <strain evidence="2">WST5</strain>
    </source>
</reference>
<evidence type="ECO:0000313" key="2">
    <source>
        <dbReference type="EMBL" id="MBD0379464.1"/>
    </source>
</evidence>
<comment type="caution">
    <text evidence="2">The sequence shown here is derived from an EMBL/GenBank/DDBJ whole genome shotgun (WGS) entry which is preliminary data.</text>
</comment>
<dbReference type="Proteomes" id="UP000650466">
    <property type="component" value="Unassembled WGS sequence"/>
</dbReference>
<dbReference type="EMBL" id="JACVVD010000002">
    <property type="protein sequence ID" value="MBD0379464.1"/>
    <property type="molecule type" value="Genomic_DNA"/>
</dbReference>
<keyword evidence="1" id="KW-0472">Membrane</keyword>
<accession>A0A926QIE7</accession>
<keyword evidence="3" id="KW-1185">Reference proteome</keyword>
<organism evidence="2 3">
    <name type="scientific">Paenibacillus sedimenti</name>
    <dbReference type="NCBI Taxonomy" id="2770274"/>
    <lineage>
        <taxon>Bacteria</taxon>
        <taxon>Bacillati</taxon>
        <taxon>Bacillota</taxon>
        <taxon>Bacilli</taxon>
        <taxon>Bacillales</taxon>
        <taxon>Paenibacillaceae</taxon>
        <taxon>Paenibacillus</taxon>
    </lineage>
</organism>
<evidence type="ECO:0000256" key="1">
    <source>
        <dbReference type="SAM" id="Phobius"/>
    </source>
</evidence>
<feature type="transmembrane region" description="Helical" evidence="1">
    <location>
        <begin position="23"/>
        <end position="44"/>
    </location>
</feature>
<sequence length="46" mass="5271">MAGLSQVYVYEKVPAFFLNERDFLLFGSVIIDWIRSFGNLIVMIGT</sequence>
<evidence type="ECO:0000313" key="3">
    <source>
        <dbReference type="Proteomes" id="UP000650466"/>
    </source>
</evidence>
<keyword evidence="1" id="KW-1133">Transmembrane helix</keyword>
<protein>
    <submittedName>
        <fullName evidence="2">Uncharacterized protein</fullName>
    </submittedName>
</protein>
<keyword evidence="1" id="KW-0812">Transmembrane</keyword>
<name>A0A926QIE7_9BACL</name>
<gene>
    <name evidence="2" type="ORF">ICC18_05005</name>
</gene>